<organism evidence="1 2">
    <name type="scientific">Xenotaenia resolanae</name>
    <dbReference type="NCBI Taxonomy" id="208358"/>
    <lineage>
        <taxon>Eukaryota</taxon>
        <taxon>Metazoa</taxon>
        <taxon>Chordata</taxon>
        <taxon>Craniata</taxon>
        <taxon>Vertebrata</taxon>
        <taxon>Euteleostomi</taxon>
        <taxon>Actinopterygii</taxon>
        <taxon>Neopterygii</taxon>
        <taxon>Teleostei</taxon>
        <taxon>Neoteleostei</taxon>
        <taxon>Acanthomorphata</taxon>
        <taxon>Ovalentaria</taxon>
        <taxon>Atherinomorphae</taxon>
        <taxon>Cyprinodontiformes</taxon>
        <taxon>Goodeidae</taxon>
        <taxon>Xenotaenia</taxon>
    </lineage>
</organism>
<reference evidence="1 2" key="1">
    <citation type="submission" date="2021-06" db="EMBL/GenBank/DDBJ databases">
        <authorList>
            <person name="Palmer J.M."/>
        </authorList>
    </citation>
    <scope>NUCLEOTIDE SEQUENCE [LARGE SCALE GENOMIC DNA]</scope>
    <source>
        <strain evidence="1 2">XR_2019</strain>
        <tissue evidence="1">Muscle</tissue>
    </source>
</reference>
<protein>
    <submittedName>
        <fullName evidence="1">Uncharacterized protein</fullName>
    </submittedName>
</protein>
<dbReference type="EMBL" id="JAHRIM010005995">
    <property type="protein sequence ID" value="MEQ2259746.1"/>
    <property type="molecule type" value="Genomic_DNA"/>
</dbReference>
<evidence type="ECO:0000313" key="2">
    <source>
        <dbReference type="Proteomes" id="UP001444071"/>
    </source>
</evidence>
<gene>
    <name evidence="1" type="ORF">XENORESO_017497</name>
</gene>
<accession>A0ABV0VTQ4</accession>
<sequence>MHGSKIMIKFADDTTVIGLIKNNYESVYRDEVDCLAVWCNKANLRRPKSSLWILERIYPSTSTVSQWSVCTTSNSLGPTSHMTSSEGQLTSGTTPDTQQIDCLSSCPLGDAVEASGPKQLGSGRAFSSLLSPTCIRSPYSLPSFPTCAYCSPDCIYGHSTAHFYSYCIFYCTEFISVFTFLHHCIYPIDSKLLGIASTYL</sequence>
<proteinExistence type="predicted"/>
<comment type="caution">
    <text evidence="1">The sequence shown here is derived from an EMBL/GenBank/DDBJ whole genome shotgun (WGS) entry which is preliminary data.</text>
</comment>
<name>A0ABV0VTQ4_9TELE</name>
<evidence type="ECO:0000313" key="1">
    <source>
        <dbReference type="EMBL" id="MEQ2259746.1"/>
    </source>
</evidence>
<keyword evidence="2" id="KW-1185">Reference proteome</keyword>
<dbReference type="Proteomes" id="UP001444071">
    <property type="component" value="Unassembled WGS sequence"/>
</dbReference>